<dbReference type="Gene3D" id="3.30.390.10">
    <property type="entry name" value="Enolase-like, N-terminal domain"/>
    <property type="match status" value="1"/>
</dbReference>
<keyword evidence="9" id="KW-0479">Metal-binding</keyword>
<comment type="catalytic activity">
    <reaction evidence="9">
        <text>(2R)-2-phosphoglycerate = phosphoenolpyruvate + H2O</text>
        <dbReference type="Rhea" id="RHEA:10164"/>
        <dbReference type="ChEBI" id="CHEBI:15377"/>
        <dbReference type="ChEBI" id="CHEBI:58289"/>
        <dbReference type="ChEBI" id="CHEBI:58702"/>
        <dbReference type="EC" id="4.2.1.11"/>
    </reaction>
</comment>
<sequence length="597" mass="64959">MAFSIDNLFAYELIDSRGNPTVACIAKVAKGKLFNKKSFTAKVLVPSGASTGSKEALELRDGDSSRFCGKGVKKAVHYINYVLGPSLIENDVNPADQAELDQFLIDLDGTENKSRYGANTILAVSLAVAKAVAKAKSLPFYQYVAELAGSPKARKYVLPLPMVNVINGGAHSDNSLDFQEFMFVPVGASSMHEAVRISAECFHELAKYLKSRGLSTAKGDEGGFAPNFNSNEEALNAMLIAISNAGYKAGVIHGHVAIALDCAASELYDKETKLYKFKKMIKAGCISEEKGTKGTVQMIDYYVELVEKYPIISIEDPLSEDDLDGWSLLHKRIGEKVQIVGDDLYCTNPELTQMGVDKGLSNSVLIKVNQIGTLSETLKTMQLAKKAGWSCIVSHRSGETEDTTIADIAVGTAAGQIKTGSFSRSERIAKYNRLLEIEIDLTSVNSTFYGLYSLFSLDFNNTELFKPKNYLVNEMTGEVRAETVREEKKYEDKDSSILSSFGNPNLFESSRENTKKKGVKVGSNGGSNNDDDDEIDKEVEREIDEELGRGGGGNTKKKGVKVGSNGGSNNDDDDEIDREVEREIDEELGRGGGGKSK</sequence>
<dbReference type="UniPathway" id="UPA00109">
    <property type="reaction ID" value="UER00187"/>
</dbReference>
<feature type="binding site" evidence="9">
    <location>
        <position position="418"/>
    </location>
    <ligand>
        <name>(2R)-2-phosphoglycerate</name>
        <dbReference type="ChEBI" id="CHEBI:58289"/>
    </ligand>
</feature>
<feature type="binding site" evidence="9">
    <location>
        <position position="367"/>
    </location>
    <ligand>
        <name>(2R)-2-phosphoglycerate</name>
        <dbReference type="ChEBI" id="CHEBI:58289"/>
    </ligand>
</feature>
<evidence type="ECO:0000256" key="3">
    <source>
        <dbReference type="ARBA" id="ARBA00012058"/>
    </source>
</evidence>
<dbReference type="HOGENOM" id="CLU_031223_2_0_14"/>
<dbReference type="Gene3D" id="3.20.20.120">
    <property type="entry name" value="Enolase-like C-terminal domain"/>
    <property type="match status" value="1"/>
</dbReference>
<evidence type="ECO:0000256" key="1">
    <source>
        <dbReference type="ARBA" id="ARBA00005031"/>
    </source>
</evidence>
<evidence type="ECO:0000256" key="6">
    <source>
        <dbReference type="ARBA" id="ARBA00022842"/>
    </source>
</evidence>
<dbReference type="AlphaFoldDB" id="U5NCV0"/>
<dbReference type="GO" id="GO:0000015">
    <property type="term" value="C:phosphopyruvate hydratase complex"/>
    <property type="evidence" value="ECO:0007669"/>
    <property type="project" value="InterPro"/>
</dbReference>
<dbReference type="SFLD" id="SFLDS00001">
    <property type="entry name" value="Enolase"/>
    <property type="match status" value="1"/>
</dbReference>
<dbReference type="KEGG" id="mpv:PRV_02135"/>
<evidence type="ECO:0000256" key="4">
    <source>
        <dbReference type="ARBA" id="ARBA00017068"/>
    </source>
</evidence>
<dbReference type="GO" id="GO:0009986">
    <property type="term" value="C:cell surface"/>
    <property type="evidence" value="ECO:0007669"/>
    <property type="project" value="UniProtKB-SubCell"/>
</dbReference>
<dbReference type="InterPro" id="IPR020809">
    <property type="entry name" value="Enolase_CS"/>
</dbReference>
<keyword evidence="5 9" id="KW-0964">Secreted</keyword>
<dbReference type="Pfam" id="PF00113">
    <property type="entry name" value="Enolase_C"/>
    <property type="match status" value="1"/>
</dbReference>
<feature type="active site" description="Proton donor" evidence="9">
    <location>
        <position position="221"/>
    </location>
</feature>
<dbReference type="EC" id="4.2.1.11" evidence="3 9"/>
<evidence type="ECO:0000256" key="9">
    <source>
        <dbReference type="HAMAP-Rule" id="MF_00318"/>
    </source>
</evidence>
<feature type="compositionally biased region" description="Acidic residues" evidence="10">
    <location>
        <begin position="529"/>
        <end position="545"/>
    </location>
</feature>
<dbReference type="PANTHER" id="PTHR11902">
    <property type="entry name" value="ENOLASE"/>
    <property type="match status" value="1"/>
</dbReference>
<keyword evidence="7 9" id="KW-0324">Glycolysis</keyword>
<dbReference type="SFLD" id="SFLDG00178">
    <property type="entry name" value="enolase"/>
    <property type="match status" value="1"/>
</dbReference>
<feature type="binding site" evidence="9">
    <location>
        <position position="261"/>
    </location>
    <ligand>
        <name>Mg(2+)</name>
        <dbReference type="ChEBI" id="CHEBI:18420"/>
    </ligand>
</feature>
<feature type="compositionally biased region" description="Basic and acidic residues" evidence="10">
    <location>
        <begin position="486"/>
        <end position="495"/>
    </location>
</feature>
<feature type="binding site" evidence="9">
    <location>
        <position position="396"/>
    </location>
    <ligand>
        <name>(2R)-2-phosphoglycerate</name>
        <dbReference type="ChEBI" id="CHEBI:58289"/>
    </ligand>
</feature>
<evidence type="ECO:0000256" key="7">
    <source>
        <dbReference type="ARBA" id="ARBA00023152"/>
    </source>
</evidence>
<dbReference type="InterPro" id="IPR020810">
    <property type="entry name" value="Enolase_C"/>
</dbReference>
<feature type="binding site" evidence="9">
    <location>
        <position position="342"/>
    </location>
    <ligand>
        <name>Mg(2+)</name>
        <dbReference type="ChEBI" id="CHEBI:18420"/>
    </ligand>
</feature>
<dbReference type="CDD" id="cd03313">
    <property type="entry name" value="enolase"/>
    <property type="match status" value="1"/>
</dbReference>
<evidence type="ECO:0000256" key="8">
    <source>
        <dbReference type="ARBA" id="ARBA00023239"/>
    </source>
</evidence>
<dbReference type="PANTHER" id="PTHR11902:SF1">
    <property type="entry name" value="ENOLASE"/>
    <property type="match status" value="1"/>
</dbReference>
<protein>
    <recommendedName>
        <fullName evidence="4 9">Enolase</fullName>
        <ecNumber evidence="3 9">4.2.1.11</ecNumber>
    </recommendedName>
    <alternativeName>
        <fullName evidence="9">2-phospho-D-glycerate hydro-lyase</fullName>
    </alternativeName>
    <alternativeName>
        <fullName evidence="9">2-phosphoglycerate dehydratase</fullName>
    </alternativeName>
</protein>
<keyword evidence="8 9" id="KW-0456">Lyase</keyword>
<dbReference type="GO" id="GO:0006096">
    <property type="term" value="P:glycolytic process"/>
    <property type="evidence" value="ECO:0007669"/>
    <property type="project" value="UniProtKB-UniRule"/>
</dbReference>
<dbReference type="GO" id="GO:0004634">
    <property type="term" value="F:phosphopyruvate hydratase activity"/>
    <property type="evidence" value="ECO:0007669"/>
    <property type="project" value="UniProtKB-UniRule"/>
</dbReference>
<dbReference type="PATRIC" id="fig|1403316.3.peg.396"/>
<feature type="active site" description="Proton acceptor" evidence="9">
    <location>
        <position position="367"/>
    </location>
</feature>
<dbReference type="HAMAP" id="MF_00318">
    <property type="entry name" value="Enolase"/>
    <property type="match status" value="1"/>
</dbReference>
<keyword evidence="6 9" id="KW-0460">Magnesium</keyword>
<dbReference type="Proteomes" id="UP000017119">
    <property type="component" value="Chromosome"/>
</dbReference>
<comment type="pathway">
    <text evidence="1 9">Carbohydrate degradation; glycolysis; pyruvate from D-glyceraldehyde 3-phosphate: step 4/5.</text>
</comment>
<dbReference type="InterPro" id="IPR000941">
    <property type="entry name" value="Enolase"/>
</dbReference>
<dbReference type="InterPro" id="IPR020811">
    <property type="entry name" value="Enolase_N"/>
</dbReference>
<feature type="region of interest" description="Disordered" evidence="10">
    <location>
        <begin position="486"/>
        <end position="597"/>
    </location>
</feature>
<dbReference type="GO" id="GO:0005576">
    <property type="term" value="C:extracellular region"/>
    <property type="evidence" value="ECO:0007669"/>
    <property type="project" value="UniProtKB-SubCell"/>
</dbReference>
<keyword evidence="14" id="KW-1185">Reference proteome</keyword>
<reference evidence="13 14" key="1">
    <citation type="journal article" date="2013" name="Genome Announc.">
        <title>Genome Sequence of Mycoplasma parvum (Formerly Eperythrozoon parvum), a Diminutive Hemoplasma of the Pig.</title>
        <authorList>
            <person name="do Nascimento N.C."/>
            <person name="Dos Santos A.P."/>
            <person name="Chu Y."/>
            <person name="Guimaraes A.M."/>
            <person name="Pagliaro A."/>
            <person name="Messick J.B."/>
        </authorList>
    </citation>
    <scope>NUCLEOTIDE SEQUENCE [LARGE SCALE GENOMIC DNA]</scope>
    <source>
        <strain evidence="13 14">Indiana</strain>
    </source>
</reference>
<feature type="binding site" evidence="9">
    <location>
        <position position="179"/>
    </location>
    <ligand>
        <name>(2R)-2-phosphoglycerate</name>
        <dbReference type="ChEBI" id="CHEBI:58289"/>
    </ligand>
</feature>
<dbReference type="NCBIfam" id="TIGR01060">
    <property type="entry name" value="eno"/>
    <property type="match status" value="1"/>
</dbReference>
<dbReference type="SUPFAM" id="SSF51604">
    <property type="entry name" value="Enolase C-terminal domain-like"/>
    <property type="match status" value="1"/>
</dbReference>
<feature type="domain" description="Enolase N-terminal" evidence="12">
    <location>
        <begin position="5"/>
        <end position="144"/>
    </location>
</feature>
<dbReference type="SMART" id="SM01193">
    <property type="entry name" value="Enolase_N"/>
    <property type="match status" value="1"/>
</dbReference>
<evidence type="ECO:0000256" key="5">
    <source>
        <dbReference type="ARBA" id="ARBA00022525"/>
    </source>
</evidence>
<comment type="subcellular location">
    <subcellularLocation>
        <location evidence="9">Cytoplasm</location>
    </subcellularLocation>
    <subcellularLocation>
        <location evidence="9">Secreted</location>
    </subcellularLocation>
    <subcellularLocation>
        <location evidence="9">Cell surface</location>
    </subcellularLocation>
    <text evidence="9">Fractions of enolase are present in both the cytoplasm and on the cell surface.</text>
</comment>
<dbReference type="Pfam" id="PF03952">
    <property type="entry name" value="Enolase_N"/>
    <property type="match status" value="1"/>
</dbReference>
<comment type="function">
    <text evidence="9">Catalyzes the reversible conversion of 2-phosphoglycerate (2-PG) into phosphoenolpyruvate (PEP). It is essential for the degradation of carbohydrates via glycolysis.</text>
</comment>
<dbReference type="GO" id="GO:0000287">
    <property type="term" value="F:magnesium ion binding"/>
    <property type="evidence" value="ECO:0007669"/>
    <property type="project" value="UniProtKB-UniRule"/>
</dbReference>
<dbReference type="EMBL" id="CP006771">
    <property type="protein sequence ID" value="AGX89165.1"/>
    <property type="molecule type" value="Genomic_DNA"/>
</dbReference>
<evidence type="ECO:0000259" key="11">
    <source>
        <dbReference type="SMART" id="SM01192"/>
    </source>
</evidence>
<evidence type="ECO:0000313" key="14">
    <source>
        <dbReference type="Proteomes" id="UP000017119"/>
    </source>
</evidence>
<gene>
    <name evidence="9" type="primary">eno</name>
    <name evidence="13" type="ORF">PRV_02135</name>
</gene>
<keyword evidence="9" id="KW-0963">Cytoplasm</keyword>
<dbReference type="SUPFAM" id="SSF54826">
    <property type="entry name" value="Enolase N-terminal domain-like"/>
    <property type="match status" value="1"/>
</dbReference>
<organism evidence="13 14">
    <name type="scientific">Mycoplasma parvum str. Indiana</name>
    <dbReference type="NCBI Taxonomy" id="1403316"/>
    <lineage>
        <taxon>Bacteria</taxon>
        <taxon>Bacillati</taxon>
        <taxon>Mycoplasmatota</taxon>
        <taxon>Mollicutes</taxon>
        <taxon>Mycoplasmataceae</taxon>
        <taxon>Mycoplasma</taxon>
    </lineage>
</organism>
<proteinExistence type="inferred from homology"/>
<evidence type="ECO:0000313" key="13">
    <source>
        <dbReference type="EMBL" id="AGX89165.1"/>
    </source>
</evidence>
<feature type="compositionally biased region" description="Polar residues" evidence="10">
    <location>
        <begin position="496"/>
        <end position="508"/>
    </location>
</feature>
<evidence type="ECO:0000256" key="2">
    <source>
        <dbReference type="ARBA" id="ARBA00009604"/>
    </source>
</evidence>
<dbReference type="PRINTS" id="PR00148">
    <property type="entry name" value="ENOLASE"/>
</dbReference>
<dbReference type="InterPro" id="IPR036849">
    <property type="entry name" value="Enolase-like_C_sf"/>
</dbReference>
<evidence type="ECO:0000259" key="12">
    <source>
        <dbReference type="SMART" id="SM01193"/>
    </source>
</evidence>
<comment type="cofactor">
    <cofactor evidence="9">
        <name>Mg(2+)</name>
        <dbReference type="ChEBI" id="CHEBI:18420"/>
    </cofactor>
    <text evidence="9">Binds a second Mg(2+) ion via substrate during catalysis.</text>
</comment>
<dbReference type="InterPro" id="IPR029017">
    <property type="entry name" value="Enolase-like_N"/>
</dbReference>
<feature type="binding site" evidence="9">
    <location>
        <position position="315"/>
    </location>
    <ligand>
        <name>Mg(2+)</name>
        <dbReference type="ChEBI" id="CHEBI:18420"/>
    </ligand>
</feature>
<feature type="domain" description="Enolase C-terminal TIM barrel" evidence="11">
    <location>
        <begin position="155"/>
        <end position="450"/>
    </location>
</feature>
<name>U5NCV0_9MOLU</name>
<evidence type="ECO:0000256" key="10">
    <source>
        <dbReference type="SAM" id="MobiDB-lite"/>
    </source>
</evidence>
<comment type="similarity">
    <text evidence="2 9">Belongs to the enolase family.</text>
</comment>
<dbReference type="PROSITE" id="PS00164">
    <property type="entry name" value="ENOLASE"/>
    <property type="match status" value="1"/>
</dbReference>
<feature type="binding site" evidence="9">
    <location>
        <position position="397"/>
    </location>
    <ligand>
        <name>(2R)-2-phosphoglycerate</name>
        <dbReference type="ChEBI" id="CHEBI:58289"/>
    </ligand>
</feature>
<dbReference type="SMART" id="SM01192">
    <property type="entry name" value="Enolase_C"/>
    <property type="match status" value="1"/>
</dbReference>
<feature type="compositionally biased region" description="Acidic residues" evidence="10">
    <location>
        <begin position="570"/>
        <end position="586"/>
    </location>
</feature>
<accession>U5NCV0</accession>
<dbReference type="STRING" id="1403316.PRV_02135"/>
<dbReference type="SFLD" id="SFLDF00002">
    <property type="entry name" value="enolase"/>
    <property type="match status" value="1"/>
</dbReference>